<dbReference type="SUPFAM" id="SSF46785">
    <property type="entry name" value="Winged helix' DNA-binding domain"/>
    <property type="match status" value="1"/>
</dbReference>
<name>A0AA48H4M4_9RHOB</name>
<dbReference type="EMBL" id="AP027266">
    <property type="protein sequence ID" value="BDW85277.1"/>
    <property type="molecule type" value="Genomic_DNA"/>
</dbReference>
<dbReference type="PANTHER" id="PTHR30154:SF34">
    <property type="entry name" value="TRANSCRIPTIONAL REGULATOR AZLB"/>
    <property type="match status" value="1"/>
</dbReference>
<dbReference type="InterPro" id="IPR036388">
    <property type="entry name" value="WH-like_DNA-bd_sf"/>
</dbReference>
<dbReference type="CDD" id="cd00090">
    <property type="entry name" value="HTH_ARSR"/>
    <property type="match status" value="1"/>
</dbReference>
<protein>
    <submittedName>
        <fullName evidence="5">Transcriptional regulator</fullName>
    </submittedName>
</protein>
<dbReference type="SMART" id="SM00344">
    <property type="entry name" value="HTH_ASNC"/>
    <property type="match status" value="1"/>
</dbReference>
<evidence type="ECO:0000256" key="2">
    <source>
        <dbReference type="ARBA" id="ARBA00023125"/>
    </source>
</evidence>
<dbReference type="InterPro" id="IPR019887">
    <property type="entry name" value="Tscrpt_reg_AsnC/Lrp_C"/>
</dbReference>
<dbReference type="InterPro" id="IPR011008">
    <property type="entry name" value="Dimeric_a/b-barrel"/>
</dbReference>
<dbReference type="InterPro" id="IPR036390">
    <property type="entry name" value="WH_DNA-bd_sf"/>
</dbReference>
<dbReference type="GO" id="GO:0005829">
    <property type="term" value="C:cytosol"/>
    <property type="evidence" value="ECO:0007669"/>
    <property type="project" value="TreeGrafter"/>
</dbReference>
<evidence type="ECO:0000256" key="3">
    <source>
        <dbReference type="ARBA" id="ARBA00023163"/>
    </source>
</evidence>
<dbReference type="GO" id="GO:0043565">
    <property type="term" value="F:sequence-specific DNA binding"/>
    <property type="evidence" value="ECO:0007669"/>
    <property type="project" value="InterPro"/>
</dbReference>
<organism evidence="5 6">
    <name type="scientific">Roseicyclus marinus</name>
    <dbReference type="NCBI Taxonomy" id="2161673"/>
    <lineage>
        <taxon>Bacteria</taxon>
        <taxon>Pseudomonadati</taxon>
        <taxon>Pseudomonadota</taxon>
        <taxon>Alphaproteobacteria</taxon>
        <taxon>Rhodobacterales</taxon>
        <taxon>Roseobacteraceae</taxon>
        <taxon>Roseicyclus</taxon>
    </lineage>
</organism>
<dbReference type="PANTHER" id="PTHR30154">
    <property type="entry name" value="LEUCINE-RESPONSIVE REGULATORY PROTEIN"/>
    <property type="match status" value="1"/>
</dbReference>
<dbReference type="Proteomes" id="UP001337723">
    <property type="component" value="Chromosome"/>
</dbReference>
<dbReference type="AlphaFoldDB" id="A0AA48H4M4"/>
<keyword evidence="3" id="KW-0804">Transcription</keyword>
<evidence type="ECO:0000259" key="4">
    <source>
        <dbReference type="PROSITE" id="PS50956"/>
    </source>
</evidence>
<dbReference type="Pfam" id="PF01037">
    <property type="entry name" value="AsnC_trans_reg"/>
    <property type="match status" value="1"/>
</dbReference>
<dbReference type="PRINTS" id="PR00033">
    <property type="entry name" value="HTHASNC"/>
</dbReference>
<feature type="domain" description="HTH asnC-type" evidence="4">
    <location>
        <begin position="6"/>
        <end position="68"/>
    </location>
</feature>
<keyword evidence="2" id="KW-0238">DNA-binding</keyword>
<keyword evidence="1" id="KW-0805">Transcription regulation</keyword>
<evidence type="ECO:0000313" key="6">
    <source>
        <dbReference type="Proteomes" id="UP001337723"/>
    </source>
</evidence>
<dbReference type="GO" id="GO:0043200">
    <property type="term" value="P:response to amino acid"/>
    <property type="evidence" value="ECO:0007669"/>
    <property type="project" value="TreeGrafter"/>
</dbReference>
<dbReference type="RefSeq" id="WP_338275995.1">
    <property type="nucleotide sequence ID" value="NZ_AP027266.1"/>
</dbReference>
<dbReference type="InterPro" id="IPR019888">
    <property type="entry name" value="Tscrpt_reg_AsnC-like"/>
</dbReference>
<dbReference type="Pfam" id="PF13412">
    <property type="entry name" value="HTH_24"/>
    <property type="match status" value="1"/>
</dbReference>
<gene>
    <name evidence="5" type="ORF">MACH21_14540</name>
</gene>
<dbReference type="GO" id="GO:0006355">
    <property type="term" value="P:regulation of DNA-templated transcription"/>
    <property type="evidence" value="ECO:0007669"/>
    <property type="project" value="UniProtKB-ARBA"/>
</dbReference>
<dbReference type="Gene3D" id="1.10.10.10">
    <property type="entry name" value="Winged helix-like DNA-binding domain superfamily/Winged helix DNA-binding domain"/>
    <property type="match status" value="1"/>
</dbReference>
<dbReference type="PROSITE" id="PS50956">
    <property type="entry name" value="HTH_ASNC_2"/>
    <property type="match status" value="1"/>
</dbReference>
<reference evidence="5 6" key="1">
    <citation type="submission" date="2023-01" db="EMBL/GenBank/DDBJ databases">
        <title>Complete genome sequence of Roseicyclus marinus strain Dej080120_10.</title>
        <authorList>
            <person name="Ueki S."/>
            <person name="Maruyama F."/>
        </authorList>
    </citation>
    <scope>NUCLEOTIDE SEQUENCE [LARGE SCALE GENOMIC DNA]</scope>
    <source>
        <strain evidence="5 6">Dej080120_10</strain>
    </source>
</reference>
<dbReference type="SUPFAM" id="SSF54909">
    <property type="entry name" value="Dimeric alpha+beta barrel"/>
    <property type="match status" value="1"/>
</dbReference>
<dbReference type="Gene3D" id="3.30.70.920">
    <property type="match status" value="1"/>
</dbReference>
<proteinExistence type="predicted"/>
<dbReference type="InterPro" id="IPR000485">
    <property type="entry name" value="AsnC-type_HTH_dom"/>
</dbReference>
<dbReference type="KEGG" id="rmai:MACH21_14540"/>
<dbReference type="InterPro" id="IPR011991">
    <property type="entry name" value="ArsR-like_HTH"/>
</dbReference>
<accession>A0AA48H4M4</accession>
<evidence type="ECO:0000313" key="5">
    <source>
        <dbReference type="EMBL" id="BDW85277.1"/>
    </source>
</evidence>
<evidence type="ECO:0000256" key="1">
    <source>
        <dbReference type="ARBA" id="ARBA00023015"/>
    </source>
</evidence>
<keyword evidence="6" id="KW-1185">Reference proteome</keyword>
<sequence>MKKIGLDATDIRILNAIQSHGQISKTRLSEIVNISATPCWARLDRLKAAGYIRGYHGDIALERICDFSQVIVTVSLTHHRKADFDRFEAWVGAHDEVTECMATGGGMDYVMKVICPSLGAFQAMMQAMVEAELGIDRYMTYIATRVIKAARPNIAKLVGPVPRDRTV</sequence>